<feature type="region of interest" description="Disordered" evidence="1">
    <location>
        <begin position="411"/>
        <end position="436"/>
    </location>
</feature>
<proteinExistence type="predicted"/>
<feature type="compositionally biased region" description="Polar residues" evidence="1">
    <location>
        <begin position="144"/>
        <end position="153"/>
    </location>
</feature>
<feature type="region of interest" description="Disordered" evidence="1">
    <location>
        <begin position="204"/>
        <end position="248"/>
    </location>
</feature>
<feature type="region of interest" description="Disordered" evidence="1">
    <location>
        <begin position="577"/>
        <end position="597"/>
    </location>
</feature>
<feature type="region of interest" description="Disordered" evidence="1">
    <location>
        <begin position="302"/>
        <end position="333"/>
    </location>
</feature>
<feature type="compositionally biased region" description="Low complexity" evidence="1">
    <location>
        <begin position="738"/>
        <end position="754"/>
    </location>
</feature>
<feature type="compositionally biased region" description="Basic and acidic residues" evidence="1">
    <location>
        <begin position="214"/>
        <end position="228"/>
    </location>
</feature>
<sequence length="840" mass="90141">MPGNRNRRRGPAITATETSDTVSSIRSRRSTLSAAAATTATAHADDNKVDTDKDNNLPTPLTTNNTTEDIINVSNLASSSSHAQPSSLTSNAPTGSSATTRRRGTRPGMKSNSGDGRMNKDGGTAGGVGSDLDSEVEMPRRETFGTSNSNNFVNRDRFIASPVKEVRGVMDVLDLQDPLSSPSPRKATSATTGNTELQALQDYFGDASPSPIRVTRDEPIQNKEREQQEQQDDVDDMISRLSLSPPPPPDMFELLDDEDYIDGGSKSGTGFAPWLMHFDSEETTPAFRLRTVLDLRVSDLETSHHQSSVGATSPENDFGGQDMEVDEDKEGDDPFGFFKAERELSRRWSSRPSHRLSAINERVYRPDAVMNNRRLLRSPLRNLRADNNNDAAAAGGTSSGRNMNLEKVVTERAAARRRGGAGQSSSDKGKAAVRGLDSNEQVDAMAINDLVARPTAAEAADIEKAIRLSLNDLTGFEKAGDSSSSASASVAARTEPADVAVAAGRSLFSVDDVASPKDKEVVRSNRRISRMYGRSQPVAKPVAEEIPSATAEATAATSTSTAAATTSGARNDILELDDLFSSPPSTPPRKPASNRSLSDNFRHAVDLDDFSPIVLEITPTKKPEAGMPSTFESAQAGQRTKIRPKKFMATELLAAMLPRPKKSLARTAAVPRSSRRSKGGDNVFEVESDVSADEEEEEEVLVRRRTTRASGSTTSAAKAATTTPATGKKLANTSTKPAKAGTSNATKATANTSSQKRHEPASTKTAAPASKRPRLQKSLPAASATSVAAASSGHKSKKAVVVEKQEEDQSHWTKQQRAAHEERIRYFAQVDDFELEVETC</sequence>
<comment type="caution">
    <text evidence="2">The sequence shown here is derived from an EMBL/GenBank/DDBJ whole genome shotgun (WGS) entry which is preliminary data.</text>
</comment>
<feature type="region of interest" description="Disordered" evidence="1">
    <location>
        <begin position="1"/>
        <end position="155"/>
    </location>
</feature>
<gene>
    <name evidence="2" type="ORF">EC957_008372</name>
</gene>
<feature type="compositionally biased region" description="Polar residues" evidence="1">
    <location>
        <begin position="305"/>
        <end position="315"/>
    </location>
</feature>
<feature type="compositionally biased region" description="Low complexity" evidence="1">
    <location>
        <begin position="56"/>
        <end position="67"/>
    </location>
</feature>
<organism evidence="2 3">
    <name type="scientific">Mortierella hygrophila</name>
    <dbReference type="NCBI Taxonomy" id="979708"/>
    <lineage>
        <taxon>Eukaryota</taxon>
        <taxon>Fungi</taxon>
        <taxon>Fungi incertae sedis</taxon>
        <taxon>Mucoromycota</taxon>
        <taxon>Mortierellomycotina</taxon>
        <taxon>Mortierellomycetes</taxon>
        <taxon>Mortierellales</taxon>
        <taxon>Mortierellaceae</taxon>
        <taxon>Mortierella</taxon>
    </lineage>
</organism>
<reference evidence="2" key="1">
    <citation type="journal article" date="2020" name="Fungal Divers.">
        <title>Resolving the Mortierellaceae phylogeny through synthesis of multi-gene phylogenetics and phylogenomics.</title>
        <authorList>
            <person name="Vandepol N."/>
            <person name="Liber J."/>
            <person name="Desiro A."/>
            <person name="Na H."/>
            <person name="Kennedy M."/>
            <person name="Barry K."/>
            <person name="Grigoriev I.V."/>
            <person name="Miller A.N."/>
            <person name="O'Donnell K."/>
            <person name="Stajich J.E."/>
            <person name="Bonito G."/>
        </authorList>
    </citation>
    <scope>NUCLEOTIDE SEQUENCE</scope>
    <source>
        <strain evidence="2">NRRL 2591</strain>
    </source>
</reference>
<feature type="compositionally biased region" description="Acidic residues" evidence="1">
    <location>
        <begin position="323"/>
        <end position="333"/>
    </location>
</feature>
<evidence type="ECO:0000313" key="3">
    <source>
        <dbReference type="Proteomes" id="UP000723463"/>
    </source>
</evidence>
<feature type="compositionally biased region" description="Acidic residues" evidence="1">
    <location>
        <begin position="684"/>
        <end position="699"/>
    </location>
</feature>
<feature type="compositionally biased region" description="Low complexity" evidence="1">
    <location>
        <begin position="708"/>
        <end position="729"/>
    </location>
</feature>
<dbReference type="EMBL" id="JAAAXW010000410">
    <property type="protein sequence ID" value="KAF9537387.1"/>
    <property type="molecule type" value="Genomic_DNA"/>
</dbReference>
<accession>A0A9P6EXU9</accession>
<feature type="compositionally biased region" description="Low complexity" evidence="1">
    <location>
        <begin position="781"/>
        <end position="793"/>
    </location>
</feature>
<feature type="compositionally biased region" description="Low complexity" evidence="1">
    <location>
        <begin position="549"/>
        <end position="567"/>
    </location>
</feature>
<name>A0A9P6EXU9_9FUNG</name>
<keyword evidence="3" id="KW-1185">Reference proteome</keyword>
<feature type="compositionally biased region" description="Basic and acidic residues" evidence="1">
    <location>
        <begin position="800"/>
        <end position="811"/>
    </location>
</feature>
<evidence type="ECO:0000313" key="2">
    <source>
        <dbReference type="EMBL" id="KAF9537387.1"/>
    </source>
</evidence>
<evidence type="ECO:0000256" key="1">
    <source>
        <dbReference type="SAM" id="MobiDB-lite"/>
    </source>
</evidence>
<feature type="region of interest" description="Disordered" evidence="1">
    <location>
        <begin position="661"/>
        <end position="816"/>
    </location>
</feature>
<feature type="compositionally biased region" description="Basic and acidic residues" evidence="1">
    <location>
        <begin position="43"/>
        <end position="55"/>
    </location>
</feature>
<dbReference type="AlphaFoldDB" id="A0A9P6EXU9"/>
<feature type="compositionally biased region" description="Low complexity" evidence="1">
    <location>
        <begin position="74"/>
        <end position="99"/>
    </location>
</feature>
<dbReference type="Proteomes" id="UP000723463">
    <property type="component" value="Unassembled WGS sequence"/>
</dbReference>
<feature type="region of interest" description="Disordered" evidence="1">
    <location>
        <begin position="549"/>
        <end position="568"/>
    </location>
</feature>
<protein>
    <submittedName>
        <fullName evidence="2">Uncharacterized protein</fullName>
    </submittedName>
</protein>
<feature type="compositionally biased region" description="Basic residues" evidence="1">
    <location>
        <begin position="1"/>
        <end position="10"/>
    </location>
</feature>
<feature type="compositionally biased region" description="Low complexity" evidence="1">
    <location>
        <begin position="18"/>
        <end position="42"/>
    </location>
</feature>